<feature type="region of interest" description="Disordered" evidence="7">
    <location>
        <begin position="97"/>
        <end position="190"/>
    </location>
</feature>
<feature type="compositionally biased region" description="Basic and acidic residues" evidence="7">
    <location>
        <begin position="110"/>
        <end position="123"/>
    </location>
</feature>
<dbReference type="InterPro" id="IPR009072">
    <property type="entry name" value="Histone-fold"/>
</dbReference>
<evidence type="ECO:0000313" key="10">
    <source>
        <dbReference type="Proteomes" id="UP000593564"/>
    </source>
</evidence>
<dbReference type="EMBL" id="JACBKZ010000006">
    <property type="protein sequence ID" value="KAF5948767.1"/>
    <property type="molecule type" value="Genomic_DNA"/>
</dbReference>
<keyword evidence="5" id="KW-0158">Chromosome</keyword>
<evidence type="ECO:0000256" key="1">
    <source>
        <dbReference type="ARBA" id="ARBA00004123"/>
    </source>
</evidence>
<dbReference type="CDD" id="cd00074">
    <property type="entry name" value="HFD_H2A"/>
    <property type="match status" value="1"/>
</dbReference>
<evidence type="ECO:0000256" key="5">
    <source>
        <dbReference type="ARBA" id="ARBA00022454"/>
    </source>
</evidence>
<dbReference type="GO" id="GO:0005634">
    <property type="term" value="C:nucleus"/>
    <property type="evidence" value="ECO:0007669"/>
    <property type="project" value="UniProtKB-SubCell"/>
</dbReference>
<dbReference type="FunFam" id="1.10.20.10:FF:000165">
    <property type="entry name" value="Histone H2A"/>
    <property type="match status" value="1"/>
</dbReference>
<reference evidence="10" key="1">
    <citation type="journal article" date="2020" name="Nat. Commun.">
        <title>Genome assembly of wild tea tree DASZ reveals pedigree and selection history of tea varieties.</title>
        <authorList>
            <person name="Zhang W."/>
            <person name="Zhang Y."/>
            <person name="Qiu H."/>
            <person name="Guo Y."/>
            <person name="Wan H."/>
            <person name="Zhang X."/>
            <person name="Scossa F."/>
            <person name="Alseekh S."/>
            <person name="Zhang Q."/>
            <person name="Wang P."/>
            <person name="Xu L."/>
            <person name="Schmidt M.H."/>
            <person name="Jia X."/>
            <person name="Li D."/>
            <person name="Zhu A."/>
            <person name="Guo F."/>
            <person name="Chen W."/>
            <person name="Ni D."/>
            <person name="Usadel B."/>
            <person name="Fernie A.R."/>
            <person name="Wen W."/>
        </authorList>
    </citation>
    <scope>NUCLEOTIDE SEQUENCE [LARGE SCALE GENOMIC DNA]</scope>
    <source>
        <strain evidence="10">cv. G240</strain>
    </source>
</reference>
<dbReference type="Gene3D" id="1.10.20.10">
    <property type="entry name" value="Histone, subunit A"/>
    <property type="match status" value="1"/>
</dbReference>
<keyword evidence="10" id="KW-1185">Reference proteome</keyword>
<feature type="compositionally biased region" description="Low complexity" evidence="7">
    <location>
        <begin position="56"/>
        <end position="67"/>
    </location>
</feature>
<evidence type="ECO:0000256" key="6">
    <source>
        <dbReference type="ARBA" id="ARBA00023242"/>
    </source>
</evidence>
<proteinExistence type="inferred from homology"/>
<dbReference type="InterPro" id="IPR053932">
    <property type="entry name" value="GeBP-like_DBD"/>
</dbReference>
<accession>A0A7J7H875</accession>
<dbReference type="Pfam" id="PF04504">
    <property type="entry name" value="GeBP-like_DBD"/>
    <property type="match status" value="1"/>
</dbReference>
<dbReference type="AlphaFoldDB" id="A0A7J7H875"/>
<dbReference type="Proteomes" id="UP000593564">
    <property type="component" value="Unassembled WGS sequence"/>
</dbReference>
<dbReference type="SMART" id="SM00414">
    <property type="entry name" value="H2A"/>
    <property type="match status" value="1"/>
</dbReference>
<dbReference type="SUPFAM" id="SSF47113">
    <property type="entry name" value="Histone-fold"/>
    <property type="match status" value="1"/>
</dbReference>
<evidence type="ECO:0000256" key="7">
    <source>
        <dbReference type="SAM" id="MobiDB-lite"/>
    </source>
</evidence>
<comment type="similarity">
    <text evidence="3">Belongs to the histone H2A family.</text>
</comment>
<comment type="subcellular location">
    <subcellularLocation>
        <location evidence="2">Chromosome</location>
    </subcellularLocation>
    <subcellularLocation>
        <location evidence="1">Nucleus</location>
    </subcellularLocation>
</comment>
<sequence length="398" mass="44710">MERAPSCRRRPADRRAAAARRSPAFDRRRLLGRSQLVAAALRRASMSQEQEYIPRAGSASTSASSSSVHKEGGEEKFKNPKVPSKYYLLRTYKRLGMQPPPELLPHWRRWGFDRPSNYDDPQRKKMKQTVESSDAAENPRNDGKDKGEDKEFELPSNDDDPQRKKMKQTVESSDAAENPRNDGKDKEEDEEVTIFKGILDYYSKNGTLPFSDLIDFHKNSLQDNVSESQLMDRIGVLTEKYIKIEKLDDSQEVSKLLRKIWGHVGAEKNLNVEAVRGEDQDLSMYPYLKETLNLGPELGEAMVKEGLSLLGKSKLKEMDEECRRFKVEQTSLSLSTMAGRGKSLGSAAPKKSTSRSSKAGLQFPVGRIARFLKAGKYAERVGAGAPVYLAAVLEYLAA</sequence>
<reference evidence="9 10" key="2">
    <citation type="submission" date="2020-07" db="EMBL/GenBank/DDBJ databases">
        <title>Genome assembly of wild tea tree DASZ reveals pedigree and selection history of tea varieties.</title>
        <authorList>
            <person name="Zhang W."/>
        </authorList>
    </citation>
    <scope>NUCLEOTIDE SEQUENCE [LARGE SCALE GENOMIC DNA]</scope>
    <source>
        <strain evidence="10">cv. G240</strain>
        <tissue evidence="9">Leaf</tissue>
    </source>
</reference>
<feature type="compositionally biased region" description="Basic and acidic residues" evidence="7">
    <location>
        <begin position="68"/>
        <end position="78"/>
    </location>
</feature>
<keyword evidence="6" id="KW-0539">Nucleus</keyword>
<feature type="compositionally biased region" description="Basic and acidic residues" evidence="7">
    <location>
        <begin position="177"/>
        <end position="186"/>
    </location>
</feature>
<feature type="compositionally biased region" description="Basic residues" evidence="7">
    <location>
        <begin position="1"/>
        <end position="12"/>
    </location>
</feature>
<feature type="domain" description="Glabrous enhancer-binding protein-like DBD" evidence="8">
    <location>
        <begin position="188"/>
        <end position="262"/>
    </location>
</feature>
<protein>
    <recommendedName>
        <fullName evidence="8">Glabrous enhancer-binding protein-like DBD domain-containing protein</fullName>
    </recommendedName>
</protein>
<feature type="compositionally biased region" description="Basic and acidic residues" evidence="7">
    <location>
        <begin position="137"/>
        <end position="153"/>
    </location>
</feature>
<dbReference type="GO" id="GO:0000786">
    <property type="term" value="C:nucleosome"/>
    <property type="evidence" value="ECO:0007669"/>
    <property type="project" value="InterPro"/>
</dbReference>
<name>A0A7J7H875_CAMSI</name>
<evidence type="ECO:0000259" key="8">
    <source>
        <dbReference type="Pfam" id="PF04504"/>
    </source>
</evidence>
<evidence type="ECO:0000256" key="2">
    <source>
        <dbReference type="ARBA" id="ARBA00004286"/>
    </source>
</evidence>
<feature type="region of interest" description="Disordered" evidence="7">
    <location>
        <begin position="1"/>
        <end position="26"/>
    </location>
</feature>
<evidence type="ECO:0000256" key="4">
    <source>
        <dbReference type="ARBA" id="ARBA00010820"/>
    </source>
</evidence>
<dbReference type="InterPro" id="IPR002119">
    <property type="entry name" value="Histone_H2A"/>
</dbReference>
<dbReference type="InterPro" id="IPR032458">
    <property type="entry name" value="Histone_H2A_CS"/>
</dbReference>
<dbReference type="GO" id="GO:0030527">
    <property type="term" value="F:structural constituent of chromatin"/>
    <property type="evidence" value="ECO:0007669"/>
    <property type="project" value="InterPro"/>
</dbReference>
<dbReference type="PANTHER" id="PTHR23430">
    <property type="entry name" value="HISTONE H2A"/>
    <property type="match status" value="1"/>
</dbReference>
<feature type="region of interest" description="Disordered" evidence="7">
    <location>
        <begin position="43"/>
        <end position="83"/>
    </location>
</feature>
<comment type="caution">
    <text evidence="9">The sequence shown here is derived from an EMBL/GenBank/DDBJ whole genome shotgun (WGS) entry which is preliminary data.</text>
</comment>
<gene>
    <name evidence="9" type="ORF">HYC85_014724</name>
</gene>
<dbReference type="PRINTS" id="PR00620">
    <property type="entry name" value="HISTONEH2A"/>
</dbReference>
<feature type="region of interest" description="Disordered" evidence="7">
    <location>
        <begin position="337"/>
        <end position="358"/>
    </location>
</feature>
<evidence type="ECO:0000256" key="3">
    <source>
        <dbReference type="ARBA" id="ARBA00010691"/>
    </source>
</evidence>
<evidence type="ECO:0000313" key="9">
    <source>
        <dbReference type="EMBL" id="KAF5948767.1"/>
    </source>
</evidence>
<dbReference type="GO" id="GO:0003677">
    <property type="term" value="F:DNA binding"/>
    <property type="evidence" value="ECO:0007669"/>
    <property type="project" value="InterPro"/>
</dbReference>
<comment type="similarity">
    <text evidence="4">Belongs to the GeBP family.</text>
</comment>
<dbReference type="GO" id="GO:0046982">
    <property type="term" value="F:protein heterodimerization activity"/>
    <property type="evidence" value="ECO:0007669"/>
    <property type="project" value="InterPro"/>
</dbReference>
<organism evidence="9 10">
    <name type="scientific">Camellia sinensis</name>
    <name type="common">Tea plant</name>
    <name type="synonym">Thea sinensis</name>
    <dbReference type="NCBI Taxonomy" id="4442"/>
    <lineage>
        <taxon>Eukaryota</taxon>
        <taxon>Viridiplantae</taxon>
        <taxon>Streptophyta</taxon>
        <taxon>Embryophyta</taxon>
        <taxon>Tracheophyta</taxon>
        <taxon>Spermatophyta</taxon>
        <taxon>Magnoliopsida</taxon>
        <taxon>eudicotyledons</taxon>
        <taxon>Gunneridae</taxon>
        <taxon>Pentapetalae</taxon>
        <taxon>asterids</taxon>
        <taxon>Ericales</taxon>
        <taxon>Theaceae</taxon>
        <taxon>Camellia</taxon>
    </lineage>
</organism>
<dbReference type="PROSITE" id="PS00046">
    <property type="entry name" value="HISTONE_H2A"/>
    <property type="match status" value="1"/>
</dbReference>